<dbReference type="EMBL" id="JAFBEE010000004">
    <property type="protein sequence ID" value="MBM7614456.1"/>
    <property type="molecule type" value="Genomic_DNA"/>
</dbReference>
<proteinExistence type="predicted"/>
<accession>A0ABS2NNF7</accession>
<keyword evidence="2" id="KW-1185">Reference proteome</keyword>
<organism evidence="1 2">
    <name type="scientific">Alkaliphilus hydrothermalis</name>
    <dbReference type="NCBI Taxonomy" id="1482730"/>
    <lineage>
        <taxon>Bacteria</taxon>
        <taxon>Bacillati</taxon>
        <taxon>Bacillota</taxon>
        <taxon>Clostridia</taxon>
        <taxon>Peptostreptococcales</taxon>
        <taxon>Natronincolaceae</taxon>
        <taxon>Alkaliphilus</taxon>
    </lineage>
</organism>
<dbReference type="Proteomes" id="UP001314796">
    <property type="component" value="Unassembled WGS sequence"/>
</dbReference>
<protein>
    <submittedName>
        <fullName evidence="1">Uncharacterized protein</fullName>
    </submittedName>
</protein>
<evidence type="ECO:0000313" key="1">
    <source>
        <dbReference type="EMBL" id="MBM7614456.1"/>
    </source>
</evidence>
<gene>
    <name evidence="1" type="ORF">JOC73_000967</name>
</gene>
<comment type="caution">
    <text evidence="1">The sequence shown here is derived from an EMBL/GenBank/DDBJ whole genome shotgun (WGS) entry which is preliminary data.</text>
</comment>
<evidence type="ECO:0000313" key="2">
    <source>
        <dbReference type="Proteomes" id="UP001314796"/>
    </source>
</evidence>
<name>A0ABS2NNF7_9FIRM</name>
<reference evidence="1 2" key="1">
    <citation type="submission" date="2021-01" db="EMBL/GenBank/DDBJ databases">
        <title>Genomic Encyclopedia of Type Strains, Phase IV (KMG-IV): sequencing the most valuable type-strain genomes for metagenomic binning, comparative biology and taxonomic classification.</title>
        <authorList>
            <person name="Goeker M."/>
        </authorList>
    </citation>
    <scope>NUCLEOTIDE SEQUENCE [LARGE SCALE GENOMIC DNA]</scope>
    <source>
        <strain evidence="1 2">DSM 25890</strain>
    </source>
</reference>
<sequence length="41" mass="4668">MSNSRIIIVILINLPNLQNEKNSKGKKLLIVEGYSNEEIEL</sequence>